<dbReference type="AlphaFoldDB" id="A0A9Q0J000"/>
<dbReference type="EMBL" id="JAKUCV010007463">
    <property type="protein sequence ID" value="KAJ4823393.1"/>
    <property type="molecule type" value="Genomic_DNA"/>
</dbReference>
<reference evidence="6" key="1">
    <citation type="submission" date="2022-02" db="EMBL/GenBank/DDBJ databases">
        <authorList>
            <person name="Henning P.M."/>
            <person name="McCubbin A.G."/>
            <person name="Shore J.S."/>
        </authorList>
    </citation>
    <scope>NUCLEOTIDE SEQUENCE</scope>
    <source>
        <strain evidence="6">F60SS</strain>
        <tissue evidence="6">Leaves</tissue>
    </source>
</reference>
<accession>A0A9Q0J000</accession>
<evidence type="ECO:0000256" key="2">
    <source>
        <dbReference type="ARBA" id="ARBA00022670"/>
    </source>
</evidence>
<keyword evidence="2" id="KW-0645">Protease</keyword>
<dbReference type="GO" id="GO:0006508">
    <property type="term" value="P:proteolysis"/>
    <property type="evidence" value="ECO:0007669"/>
    <property type="project" value="UniProtKB-KW"/>
</dbReference>
<dbReference type="GO" id="GO:0008234">
    <property type="term" value="F:cysteine-type peptidase activity"/>
    <property type="evidence" value="ECO:0007669"/>
    <property type="project" value="UniProtKB-KW"/>
</dbReference>
<dbReference type="InterPro" id="IPR038765">
    <property type="entry name" value="Papain-like_cys_pep_sf"/>
</dbReference>
<comment type="caution">
    <text evidence="6">The sequence shown here is derived from an EMBL/GenBank/DDBJ whole genome shotgun (WGS) entry which is preliminary data.</text>
</comment>
<evidence type="ECO:0000313" key="6">
    <source>
        <dbReference type="EMBL" id="KAJ4823393.1"/>
    </source>
</evidence>
<dbReference type="InterPro" id="IPR000668">
    <property type="entry name" value="Peptidase_C1A_C"/>
</dbReference>
<reference evidence="6" key="2">
    <citation type="journal article" date="2023" name="Plants (Basel)">
        <title>Annotation of the Turnera subulata (Passifloraceae) Draft Genome Reveals the S-Locus Evolved after the Divergence of Turneroideae from Passifloroideae in a Stepwise Manner.</title>
        <authorList>
            <person name="Henning P.M."/>
            <person name="Roalson E.H."/>
            <person name="Mir W."/>
            <person name="McCubbin A.G."/>
            <person name="Shore J.S."/>
        </authorList>
    </citation>
    <scope>NUCLEOTIDE SEQUENCE</scope>
    <source>
        <strain evidence="6">F60SS</strain>
    </source>
</reference>
<dbReference type="SMART" id="SM00645">
    <property type="entry name" value="Pept_C1"/>
    <property type="match status" value="1"/>
</dbReference>
<evidence type="ECO:0000256" key="3">
    <source>
        <dbReference type="ARBA" id="ARBA00022801"/>
    </source>
</evidence>
<keyword evidence="7" id="KW-1185">Reference proteome</keyword>
<dbReference type="Proteomes" id="UP001141552">
    <property type="component" value="Unassembled WGS sequence"/>
</dbReference>
<dbReference type="OrthoDB" id="544592at2759"/>
<gene>
    <name evidence="6" type="ORF">Tsubulata_034395</name>
</gene>
<dbReference type="SUPFAM" id="SSF54001">
    <property type="entry name" value="Cysteine proteinases"/>
    <property type="match status" value="1"/>
</dbReference>
<dbReference type="Gene3D" id="3.90.70.10">
    <property type="entry name" value="Cysteine proteinases"/>
    <property type="match status" value="1"/>
</dbReference>
<comment type="similarity">
    <text evidence="1">Belongs to the peptidase C1 family.</text>
</comment>
<feature type="domain" description="Peptidase C1A papain C-terminal" evidence="5">
    <location>
        <begin position="5"/>
        <end position="227"/>
    </location>
</feature>
<dbReference type="InterPro" id="IPR013128">
    <property type="entry name" value="Peptidase_C1A"/>
</dbReference>
<evidence type="ECO:0000256" key="1">
    <source>
        <dbReference type="ARBA" id="ARBA00008455"/>
    </source>
</evidence>
<proteinExistence type="inferred from homology"/>
<protein>
    <recommendedName>
        <fullName evidence="5">Peptidase C1A papain C-terminal domain-containing protein</fullName>
    </recommendedName>
</protein>
<dbReference type="PROSITE" id="PS00639">
    <property type="entry name" value="THIOL_PROTEASE_HIS"/>
    <property type="match status" value="1"/>
</dbReference>
<dbReference type="PANTHER" id="PTHR12411">
    <property type="entry name" value="CYSTEINE PROTEASE FAMILY C1-RELATED"/>
    <property type="match status" value="1"/>
</dbReference>
<evidence type="ECO:0000259" key="5">
    <source>
        <dbReference type="SMART" id="SM00645"/>
    </source>
</evidence>
<evidence type="ECO:0000313" key="7">
    <source>
        <dbReference type="Proteomes" id="UP001141552"/>
    </source>
</evidence>
<keyword evidence="3" id="KW-0378">Hydrolase</keyword>
<evidence type="ECO:0000256" key="4">
    <source>
        <dbReference type="ARBA" id="ARBA00022807"/>
    </source>
</evidence>
<dbReference type="Pfam" id="PF00112">
    <property type="entry name" value="Peptidase_C1"/>
    <property type="match status" value="1"/>
</dbReference>
<keyword evidence="4" id="KW-0788">Thiol protease</keyword>
<dbReference type="InterPro" id="IPR025660">
    <property type="entry name" value="Pept_his_AS"/>
</dbReference>
<name>A0A9Q0J000_9ROSI</name>
<organism evidence="6 7">
    <name type="scientific">Turnera subulata</name>
    <dbReference type="NCBI Taxonomy" id="218843"/>
    <lineage>
        <taxon>Eukaryota</taxon>
        <taxon>Viridiplantae</taxon>
        <taxon>Streptophyta</taxon>
        <taxon>Embryophyta</taxon>
        <taxon>Tracheophyta</taxon>
        <taxon>Spermatophyta</taxon>
        <taxon>Magnoliopsida</taxon>
        <taxon>eudicotyledons</taxon>
        <taxon>Gunneridae</taxon>
        <taxon>Pentapetalae</taxon>
        <taxon>rosids</taxon>
        <taxon>fabids</taxon>
        <taxon>Malpighiales</taxon>
        <taxon>Passifloraceae</taxon>
        <taxon>Turnera</taxon>
    </lineage>
</organism>
<sequence length="333" mass="37114">MEYTIPRDWSSPDLQLMRSGVGDQKIGGKTLQICWSYTTCGVIEIRFNMIADGLGRSRVQLHPHTLVMEMFEDYRTQPSECRFRTYSAFKWIKDYGLSTKLPADLPRRHRKRGSGPSHDDNRVHIHSLEEDESRNDGLLLNCLKGGPVAAVIPVDPAFHSFQGDGIYIPEAGGPGPNAAEVVLHAVMVVGNGVRTHDGVEFFKIKNSWGTAWGDHGFPNRCSVPYPQKMSLWQMFRFGKSWTVERRADVQFGFCGAENYFCVILAGFQAIHDGLAVASQTSFRSMMIVGAVQVLNKLQPGLTPYFPISCHYAVTLSGWSSNVVLGILIKGQML</sequence>